<dbReference type="PANTHER" id="PTHR30068:SF3">
    <property type="entry name" value="PHOSPHOLIPID_GLYCEROL ACYLTRANSFERASE DOMAIN-CONTAINING PROTEIN"/>
    <property type="match status" value="1"/>
</dbReference>
<gene>
    <name evidence="2" type="ORF">IAC51_05555</name>
</gene>
<name>A0A940IEV8_9BACT</name>
<dbReference type="EMBL" id="JADIMV010000096">
    <property type="protein sequence ID" value="MBO8440100.1"/>
    <property type="molecule type" value="Genomic_DNA"/>
</dbReference>
<protein>
    <submittedName>
        <fullName evidence="2">1-acyl-sn-glycerol-3-phosphate acyltransferase</fullName>
    </submittedName>
</protein>
<accession>A0A940IEV8</accession>
<feature type="domain" description="Phospholipid/glycerol acyltransferase" evidence="1">
    <location>
        <begin position="79"/>
        <end position="183"/>
    </location>
</feature>
<dbReference type="PANTHER" id="PTHR30068">
    <property type="entry name" value="URONATE ISOMERASE"/>
    <property type="match status" value="1"/>
</dbReference>
<comment type="caution">
    <text evidence="2">The sequence shown here is derived from an EMBL/GenBank/DDBJ whole genome shotgun (WGS) entry which is preliminary data.</text>
</comment>
<reference evidence="2" key="1">
    <citation type="submission" date="2020-10" db="EMBL/GenBank/DDBJ databases">
        <authorList>
            <person name="Gilroy R."/>
        </authorList>
    </citation>
    <scope>NUCLEOTIDE SEQUENCE</scope>
    <source>
        <strain evidence="2">3924</strain>
    </source>
</reference>
<dbReference type="Proteomes" id="UP000712007">
    <property type="component" value="Unassembled WGS sequence"/>
</dbReference>
<dbReference type="Pfam" id="PF01553">
    <property type="entry name" value="Acyltransferase"/>
    <property type="match status" value="1"/>
</dbReference>
<keyword evidence="2" id="KW-0808">Transferase</keyword>
<evidence type="ECO:0000313" key="2">
    <source>
        <dbReference type="EMBL" id="MBO8440100.1"/>
    </source>
</evidence>
<dbReference type="GO" id="GO:0042840">
    <property type="term" value="P:D-glucuronate catabolic process"/>
    <property type="evidence" value="ECO:0007669"/>
    <property type="project" value="TreeGrafter"/>
</dbReference>
<dbReference type="AlphaFoldDB" id="A0A940IEV8"/>
<evidence type="ECO:0000259" key="1">
    <source>
        <dbReference type="Pfam" id="PF01553"/>
    </source>
</evidence>
<dbReference type="GO" id="GO:0019698">
    <property type="term" value="P:D-galacturonate catabolic process"/>
    <property type="evidence" value="ECO:0007669"/>
    <property type="project" value="TreeGrafter"/>
</dbReference>
<dbReference type="GO" id="GO:0016746">
    <property type="term" value="F:acyltransferase activity"/>
    <property type="evidence" value="ECO:0007669"/>
    <property type="project" value="UniProtKB-KW"/>
</dbReference>
<organism evidence="2 3">
    <name type="scientific">Candidatus Aphodosoma intestinipullorum</name>
    <dbReference type="NCBI Taxonomy" id="2840674"/>
    <lineage>
        <taxon>Bacteria</taxon>
        <taxon>Pseudomonadati</taxon>
        <taxon>Bacteroidota</taxon>
        <taxon>Bacteroidia</taxon>
        <taxon>Bacteroidales</taxon>
        <taxon>Candidatus Aphodosoma</taxon>
    </lineage>
</organism>
<proteinExistence type="predicted"/>
<evidence type="ECO:0000313" key="3">
    <source>
        <dbReference type="Proteomes" id="UP000712007"/>
    </source>
</evidence>
<dbReference type="InterPro" id="IPR002123">
    <property type="entry name" value="Plipid/glycerol_acylTrfase"/>
</dbReference>
<feature type="non-terminal residue" evidence="2">
    <location>
        <position position="234"/>
    </location>
</feature>
<reference evidence="2" key="2">
    <citation type="journal article" date="2021" name="PeerJ">
        <title>Extensive microbial diversity within the chicken gut microbiome revealed by metagenomics and culture.</title>
        <authorList>
            <person name="Gilroy R."/>
            <person name="Ravi A."/>
            <person name="Getino M."/>
            <person name="Pursley I."/>
            <person name="Horton D.L."/>
            <person name="Alikhan N.F."/>
            <person name="Baker D."/>
            <person name="Gharbi K."/>
            <person name="Hall N."/>
            <person name="Watson M."/>
            <person name="Adriaenssens E.M."/>
            <person name="Foster-Nyarko E."/>
            <person name="Jarju S."/>
            <person name="Secka A."/>
            <person name="Antonio M."/>
            <person name="Oren A."/>
            <person name="Chaudhuri R.R."/>
            <person name="La Ragione R."/>
            <person name="Hildebrand F."/>
            <person name="Pallen M.J."/>
        </authorList>
    </citation>
    <scope>NUCLEOTIDE SEQUENCE</scope>
    <source>
        <strain evidence="2">3924</strain>
    </source>
</reference>
<keyword evidence="2" id="KW-0012">Acyltransferase</keyword>
<sequence>MDTIQFEDIRPYSDGELPEAIAGLLKEEAFVSLRAKYVPDIKVDSVESLLDGVARATDFQLKFMFPVLKRVIKGLCSELTVSGRENMHTPSLYMSNHRDIVIDPSFLCMTLVDNGFDTCEIGIGDNLLSTPWVRRLVRINKCFIVKRGLSTREAVKAFVQLSSYIRHAITGKGTSVWIAQREGRAKDSDDRTQDSIIKMFALSGDGTLAESLAPLNITPVSISYEYDPCDYLKA</sequence>